<dbReference type="InterPro" id="IPR012674">
    <property type="entry name" value="Calycin"/>
</dbReference>
<reference evidence="8" key="1">
    <citation type="submission" date="2021-06" db="EMBL/GenBank/DDBJ databases">
        <authorList>
            <consortium name="Wellcome Sanger Institute Data Sharing"/>
        </authorList>
    </citation>
    <scope>NUCLEOTIDE SEQUENCE [LARGE SCALE GENOMIC DNA]</scope>
</reference>
<evidence type="ECO:0000313" key="8">
    <source>
        <dbReference type="Ensembl" id="ENSECRP00000015134.1"/>
    </source>
</evidence>
<accession>A0A8C4SD83</accession>
<dbReference type="Pfam" id="PF00061">
    <property type="entry name" value="Lipocalin"/>
    <property type="match status" value="1"/>
</dbReference>
<proteinExistence type="inferred from homology"/>
<organism evidence="8 9">
    <name type="scientific">Erpetoichthys calabaricus</name>
    <name type="common">Rope fish</name>
    <name type="synonym">Calamoichthys calabaricus</name>
    <dbReference type="NCBI Taxonomy" id="27687"/>
    <lineage>
        <taxon>Eukaryota</taxon>
        <taxon>Metazoa</taxon>
        <taxon>Chordata</taxon>
        <taxon>Craniata</taxon>
        <taxon>Vertebrata</taxon>
        <taxon>Euteleostomi</taxon>
        <taxon>Actinopterygii</taxon>
        <taxon>Polypteriformes</taxon>
        <taxon>Polypteridae</taxon>
        <taxon>Erpetoichthys</taxon>
    </lineage>
</organism>
<gene>
    <name evidence="8" type="primary">c8g</name>
</gene>
<evidence type="ECO:0000256" key="3">
    <source>
        <dbReference type="ARBA" id="ARBA00022729"/>
    </source>
</evidence>
<dbReference type="GO" id="GO:0006956">
    <property type="term" value="P:complement activation"/>
    <property type="evidence" value="ECO:0007669"/>
    <property type="project" value="InterPro"/>
</dbReference>
<evidence type="ECO:0000313" key="9">
    <source>
        <dbReference type="Proteomes" id="UP000694620"/>
    </source>
</evidence>
<evidence type="ECO:0000256" key="2">
    <source>
        <dbReference type="ARBA" id="ARBA00022525"/>
    </source>
</evidence>
<evidence type="ECO:0000256" key="6">
    <source>
        <dbReference type="SAM" id="SignalP"/>
    </source>
</evidence>
<dbReference type="InterPro" id="IPR000566">
    <property type="entry name" value="Lipocln_cytosolic_FA-bd_dom"/>
</dbReference>
<dbReference type="GO" id="GO:0070062">
    <property type="term" value="C:extracellular exosome"/>
    <property type="evidence" value="ECO:0007669"/>
    <property type="project" value="TreeGrafter"/>
</dbReference>
<dbReference type="Ensembl" id="ENSECRT00000015401.1">
    <property type="protein sequence ID" value="ENSECRP00000015134.1"/>
    <property type="gene ID" value="ENSECRG00000010098.1"/>
</dbReference>
<keyword evidence="3 6" id="KW-0732">Signal</keyword>
<keyword evidence="2" id="KW-0964">Secreted</keyword>
<evidence type="ECO:0000259" key="7">
    <source>
        <dbReference type="Pfam" id="PF00061"/>
    </source>
</evidence>
<reference evidence="8" key="3">
    <citation type="submission" date="2025-09" db="UniProtKB">
        <authorList>
            <consortium name="Ensembl"/>
        </authorList>
    </citation>
    <scope>IDENTIFICATION</scope>
</reference>
<dbReference type="PRINTS" id="PR01215">
    <property type="entry name" value="A1MCGLOBULIN"/>
</dbReference>
<feature type="signal peptide" evidence="6">
    <location>
        <begin position="1"/>
        <end position="21"/>
    </location>
</feature>
<evidence type="ECO:0000256" key="5">
    <source>
        <dbReference type="RuleBase" id="RU003695"/>
    </source>
</evidence>
<dbReference type="GO" id="GO:0001848">
    <property type="term" value="F:complement binding"/>
    <property type="evidence" value="ECO:0007669"/>
    <property type="project" value="TreeGrafter"/>
</dbReference>
<dbReference type="Proteomes" id="UP000694620">
    <property type="component" value="Chromosome 9"/>
</dbReference>
<dbReference type="PANTHER" id="PTHR47304:SF1">
    <property type="entry name" value="COMPLEMENT COMPONENT C8 GAMMA CHAIN"/>
    <property type="match status" value="1"/>
</dbReference>
<comment type="subcellular location">
    <subcellularLocation>
        <location evidence="1">Secreted</location>
    </subcellularLocation>
</comment>
<sequence>MAARWLCLLVLLGLLSGGSGALPKKRKEPEKPLDKIAIQKNFNLDQFLGKWYLVGVASKCNYLRENNFRVEATTIQLSHPTEAKETVAISTLRKLNLQCWDLRQTLALTDKAGKFVLKGKRKANDLTIVVGDTDYATYAIMYLQKQNMITMKLYGRSVDLSDQMIEKFEGLAASQGITEDLVYYFPRYGFCDTVDESYTVKM</sequence>
<protein>
    <submittedName>
        <fullName evidence="8">Complement component C8 gamma chain-like</fullName>
    </submittedName>
</protein>
<dbReference type="PROSITE" id="PS00213">
    <property type="entry name" value="LIPOCALIN"/>
    <property type="match status" value="1"/>
</dbReference>
<dbReference type="GO" id="GO:0072562">
    <property type="term" value="C:blood microparticle"/>
    <property type="evidence" value="ECO:0007669"/>
    <property type="project" value="TreeGrafter"/>
</dbReference>
<evidence type="ECO:0000256" key="1">
    <source>
        <dbReference type="ARBA" id="ARBA00004613"/>
    </source>
</evidence>
<feature type="domain" description="Lipocalin/cytosolic fatty-acid binding" evidence="7">
    <location>
        <begin position="49"/>
        <end position="184"/>
    </location>
</feature>
<evidence type="ECO:0000256" key="4">
    <source>
        <dbReference type="ARBA" id="ARBA00023157"/>
    </source>
</evidence>
<name>A0A8C4SD83_ERPCA</name>
<reference evidence="8" key="2">
    <citation type="submission" date="2025-08" db="UniProtKB">
        <authorList>
            <consortium name="Ensembl"/>
        </authorList>
    </citation>
    <scope>IDENTIFICATION</scope>
</reference>
<dbReference type="GeneTree" id="ENSGT00440000034309"/>
<comment type="similarity">
    <text evidence="5">Belongs to the calycin superfamily. Lipocalin family.</text>
</comment>
<dbReference type="AlphaFoldDB" id="A0A8C4SD83"/>
<dbReference type="Gene3D" id="2.40.128.20">
    <property type="match status" value="1"/>
</dbReference>
<dbReference type="InterPro" id="IPR022272">
    <property type="entry name" value="Lipocalin_CS"/>
</dbReference>
<dbReference type="PRINTS" id="PR00179">
    <property type="entry name" value="LIPOCALIN"/>
</dbReference>
<feature type="chain" id="PRO_5034244740" evidence="6">
    <location>
        <begin position="22"/>
        <end position="202"/>
    </location>
</feature>
<dbReference type="RefSeq" id="XP_028664843.1">
    <property type="nucleotide sequence ID" value="XM_028809010.2"/>
</dbReference>
<dbReference type="PANTHER" id="PTHR47304">
    <property type="entry name" value="COMPLEMENT COMPONENT C8 GAMMA CHAIN"/>
    <property type="match status" value="1"/>
</dbReference>
<dbReference type="SUPFAM" id="SSF50814">
    <property type="entry name" value="Lipocalins"/>
    <property type="match status" value="1"/>
</dbReference>
<dbReference type="GO" id="GO:0005579">
    <property type="term" value="C:membrane attack complex"/>
    <property type="evidence" value="ECO:0007669"/>
    <property type="project" value="InterPro"/>
</dbReference>
<dbReference type="GeneID" id="114657290"/>
<dbReference type="InterPro" id="IPR043245">
    <property type="entry name" value="C8G"/>
</dbReference>
<dbReference type="InterPro" id="IPR002968">
    <property type="entry name" value="A1-microglobln"/>
</dbReference>
<keyword evidence="9" id="KW-1185">Reference proteome</keyword>
<keyword evidence="4" id="KW-1015">Disulfide bond</keyword>